<reference evidence="1 2" key="1">
    <citation type="submission" date="2019-03" db="EMBL/GenBank/DDBJ databases">
        <title>Genome sequence of Thiobacillaceae bacterium LSR1, a sulfur-oxidizing bacterium isolated from freshwater sediment.</title>
        <authorList>
            <person name="Li S."/>
        </authorList>
    </citation>
    <scope>NUCLEOTIDE SEQUENCE [LARGE SCALE GENOMIC DNA]</scope>
    <source>
        <strain evidence="1 2">LSR1</strain>
    </source>
</reference>
<evidence type="ECO:0000313" key="1">
    <source>
        <dbReference type="EMBL" id="TCJ11612.1"/>
    </source>
</evidence>
<dbReference type="RefSeq" id="WP_131449072.1">
    <property type="nucleotide sequence ID" value="NZ_SJZB01000052.1"/>
</dbReference>
<sequence>MANVAINALADWGSPISRPLLAVAAWLLTGAVGCDRPAPKAQVPAASTVADSRPVTLLVGQSWLGLWQAGQLRCRADAVGWQFNAVRLSSDGMAVEVAAYATADKAGEDATPSVLRYELRTLAPLGRQPDPTAGRWQPLPPPVGTDTAFVPPQPGAADLETGARLVAVQGTGSLVATPADGGGTVLQVRGADGKPIGPGHLLAGAEWRAALSPDGSTAVVFRPGREAGQAWHGLVWLAATGRTIPAPGLGIDDGSVRENGAPRAMACLLPQGEGAIFTYIGAPADRYSEFQSLAPGPSPATKLDTPWVMGCLSPGGATPAGR</sequence>
<proteinExistence type="predicted"/>
<dbReference type="AlphaFoldDB" id="A0A4R1B0U7"/>
<gene>
    <name evidence="1" type="ORF">EZJ19_15175</name>
</gene>
<accession>A0A4R1B0U7</accession>
<comment type="caution">
    <text evidence="1">The sequence shown here is derived from an EMBL/GenBank/DDBJ whole genome shotgun (WGS) entry which is preliminary data.</text>
</comment>
<protein>
    <submittedName>
        <fullName evidence="1">Uncharacterized protein</fullName>
    </submittedName>
</protein>
<organism evidence="1 2">
    <name type="scientific">Parasulfuritortus cantonensis</name>
    <dbReference type="NCBI Taxonomy" id="2528202"/>
    <lineage>
        <taxon>Bacteria</taxon>
        <taxon>Pseudomonadati</taxon>
        <taxon>Pseudomonadota</taxon>
        <taxon>Betaproteobacteria</taxon>
        <taxon>Nitrosomonadales</taxon>
        <taxon>Thiobacillaceae</taxon>
        <taxon>Parasulfuritortus</taxon>
    </lineage>
</organism>
<name>A0A4R1B0U7_9PROT</name>
<evidence type="ECO:0000313" key="2">
    <source>
        <dbReference type="Proteomes" id="UP000295443"/>
    </source>
</evidence>
<dbReference type="OrthoDB" id="9787219at2"/>
<dbReference type="EMBL" id="SJZB01000052">
    <property type="protein sequence ID" value="TCJ11612.1"/>
    <property type="molecule type" value="Genomic_DNA"/>
</dbReference>
<keyword evidence="2" id="KW-1185">Reference proteome</keyword>
<dbReference type="Proteomes" id="UP000295443">
    <property type="component" value="Unassembled WGS sequence"/>
</dbReference>